<dbReference type="PANTHER" id="PTHR30069:SF50">
    <property type="entry name" value="TONB-DEPENDENT RECEPTOR HI_1217-RELATED"/>
    <property type="match status" value="1"/>
</dbReference>
<dbReference type="EMBL" id="RAQJ01000003">
    <property type="protein sequence ID" value="RKE94984.1"/>
    <property type="molecule type" value="Genomic_DNA"/>
</dbReference>
<keyword evidence="6 7" id="KW-0998">Cell outer membrane</keyword>
<organism evidence="11 12">
    <name type="scientific">Ichthyenterobacterium magnum</name>
    <dbReference type="NCBI Taxonomy" id="1230530"/>
    <lineage>
        <taxon>Bacteria</taxon>
        <taxon>Pseudomonadati</taxon>
        <taxon>Bacteroidota</taxon>
        <taxon>Flavobacteriia</taxon>
        <taxon>Flavobacteriales</taxon>
        <taxon>Flavobacteriaceae</taxon>
        <taxon>Ichthyenterobacterium</taxon>
    </lineage>
</organism>
<evidence type="ECO:0000256" key="3">
    <source>
        <dbReference type="ARBA" id="ARBA00022452"/>
    </source>
</evidence>
<feature type="domain" description="Outer membrane protein beta-barrel" evidence="10">
    <location>
        <begin position="446"/>
        <end position="624"/>
    </location>
</feature>
<evidence type="ECO:0000259" key="10">
    <source>
        <dbReference type="Pfam" id="PF14905"/>
    </source>
</evidence>
<feature type="domain" description="TonB-dependent receptor plug" evidence="9">
    <location>
        <begin position="49"/>
        <end position="155"/>
    </location>
</feature>
<dbReference type="RefSeq" id="WP_120201458.1">
    <property type="nucleotide sequence ID" value="NZ_RAQJ01000003.1"/>
</dbReference>
<sequence length="643" mass="71833">MNTKTQVFGMLCFGISLFGFAQQVKDSTQVQQLDEVVVTDSKFKLKRENSGKVITKITQKELQNLQGKTIAEIINTEAGIEVNGTKSNAGQNLSYFIRGGRNRQVLVLIDGIALTDASQIANDYDLRLLNANQVESIEILKGASSTLYGSGAATAVINIKLKHASKNVVSASLRSVLGTNQSQEDNSYAIENFNNSVSVNGTLNKFNYLASFGNQYTNGFSAVSNGIEKDAFNSINGTAKLGYQFSKAFKVNAYGSFDKFKADFDDSFGFVDADNVSKTNQYRIGVTSEYAYKNGSLTLNTAYNDTERKIMSSFPSEFKAKSMIGDIFNRYNFNDTFYTVLGVNAQEQDMESFAIPFGSTSLEQSINPDDAKFTIVDPYANAVFVSDFGLNVNAGLRLNNHSEYGSHLVYSLNPSFKKDVNFGYIKGLASYSTAYITPSLYQLFEPTYGNADLKPEENTTIEIGAEVNIKDKATFSVVYFNRDETNFIDFVDTGSFVFKYKNIDESFTASGIEFSTNYKFTKSLKLKANATYTKVEDDLNLRIPELKVNAQLEYQFNLKTFMSLSYQFNDDRRDVVFNNLTFMNDDVTLKSYSLLDLYFSHKVLQNKMTLFASVSNILNEDYQELFGYTSKGRNVNIGFNLNL</sequence>
<gene>
    <name evidence="11" type="ORF">BXY80_2001</name>
</gene>
<dbReference type="AlphaFoldDB" id="A0A420DL43"/>
<feature type="signal peptide" evidence="8">
    <location>
        <begin position="1"/>
        <end position="21"/>
    </location>
</feature>
<reference evidence="11 12" key="1">
    <citation type="submission" date="2018-09" db="EMBL/GenBank/DDBJ databases">
        <title>Genomic Encyclopedia of Archaeal and Bacterial Type Strains, Phase II (KMG-II): from individual species to whole genera.</title>
        <authorList>
            <person name="Goeker M."/>
        </authorList>
    </citation>
    <scope>NUCLEOTIDE SEQUENCE [LARGE SCALE GENOMIC DNA]</scope>
    <source>
        <strain evidence="11 12">DSM 26283</strain>
    </source>
</reference>
<dbReference type="OrthoDB" id="9758472at2"/>
<dbReference type="InterPro" id="IPR037066">
    <property type="entry name" value="Plug_dom_sf"/>
</dbReference>
<dbReference type="Pfam" id="PF07715">
    <property type="entry name" value="Plug"/>
    <property type="match status" value="1"/>
</dbReference>
<dbReference type="CDD" id="cd01347">
    <property type="entry name" value="ligand_gated_channel"/>
    <property type="match status" value="1"/>
</dbReference>
<evidence type="ECO:0000256" key="5">
    <source>
        <dbReference type="ARBA" id="ARBA00023136"/>
    </source>
</evidence>
<evidence type="ECO:0000313" key="11">
    <source>
        <dbReference type="EMBL" id="RKE94984.1"/>
    </source>
</evidence>
<dbReference type="GO" id="GO:0044718">
    <property type="term" value="P:siderophore transmembrane transport"/>
    <property type="evidence" value="ECO:0007669"/>
    <property type="project" value="TreeGrafter"/>
</dbReference>
<keyword evidence="12" id="KW-1185">Reference proteome</keyword>
<comment type="caution">
    <text evidence="11">The sequence shown here is derived from an EMBL/GenBank/DDBJ whole genome shotgun (WGS) entry which is preliminary data.</text>
</comment>
<dbReference type="Proteomes" id="UP000284892">
    <property type="component" value="Unassembled WGS sequence"/>
</dbReference>
<comment type="subcellular location">
    <subcellularLocation>
        <location evidence="1 7">Cell outer membrane</location>
        <topology evidence="1 7">Multi-pass membrane protein</topology>
    </subcellularLocation>
</comment>
<evidence type="ECO:0000259" key="9">
    <source>
        <dbReference type="Pfam" id="PF07715"/>
    </source>
</evidence>
<protein>
    <submittedName>
        <fullName evidence="11">Vitamin B12 transporter</fullName>
    </submittedName>
</protein>
<dbReference type="InterPro" id="IPR012910">
    <property type="entry name" value="Plug_dom"/>
</dbReference>
<name>A0A420DL43_9FLAO</name>
<evidence type="ECO:0000256" key="2">
    <source>
        <dbReference type="ARBA" id="ARBA00022448"/>
    </source>
</evidence>
<keyword evidence="2 7" id="KW-0813">Transport</keyword>
<dbReference type="PROSITE" id="PS52016">
    <property type="entry name" value="TONB_DEPENDENT_REC_3"/>
    <property type="match status" value="1"/>
</dbReference>
<accession>A0A420DL43</accession>
<evidence type="ECO:0000313" key="12">
    <source>
        <dbReference type="Proteomes" id="UP000284892"/>
    </source>
</evidence>
<dbReference type="InterPro" id="IPR041700">
    <property type="entry name" value="OMP_b-brl_3"/>
</dbReference>
<dbReference type="Pfam" id="PF14905">
    <property type="entry name" value="OMP_b-brl_3"/>
    <property type="match status" value="1"/>
</dbReference>
<evidence type="ECO:0000256" key="6">
    <source>
        <dbReference type="ARBA" id="ARBA00023237"/>
    </source>
</evidence>
<evidence type="ECO:0000256" key="1">
    <source>
        <dbReference type="ARBA" id="ARBA00004571"/>
    </source>
</evidence>
<dbReference type="PANTHER" id="PTHR30069">
    <property type="entry name" value="TONB-DEPENDENT OUTER MEMBRANE RECEPTOR"/>
    <property type="match status" value="1"/>
</dbReference>
<keyword evidence="4 7" id="KW-0812">Transmembrane</keyword>
<keyword evidence="8" id="KW-0732">Signal</keyword>
<evidence type="ECO:0000256" key="7">
    <source>
        <dbReference type="PROSITE-ProRule" id="PRU01360"/>
    </source>
</evidence>
<dbReference type="Gene3D" id="2.40.170.20">
    <property type="entry name" value="TonB-dependent receptor, beta-barrel domain"/>
    <property type="match status" value="1"/>
</dbReference>
<dbReference type="Gene3D" id="2.170.130.10">
    <property type="entry name" value="TonB-dependent receptor, plug domain"/>
    <property type="match status" value="1"/>
</dbReference>
<dbReference type="InterPro" id="IPR039426">
    <property type="entry name" value="TonB-dep_rcpt-like"/>
</dbReference>
<keyword evidence="3 7" id="KW-1134">Transmembrane beta strand</keyword>
<evidence type="ECO:0000256" key="4">
    <source>
        <dbReference type="ARBA" id="ARBA00022692"/>
    </source>
</evidence>
<comment type="similarity">
    <text evidence="7">Belongs to the TonB-dependent receptor family.</text>
</comment>
<keyword evidence="5 7" id="KW-0472">Membrane</keyword>
<dbReference type="SUPFAM" id="SSF56935">
    <property type="entry name" value="Porins"/>
    <property type="match status" value="1"/>
</dbReference>
<evidence type="ECO:0000256" key="8">
    <source>
        <dbReference type="SAM" id="SignalP"/>
    </source>
</evidence>
<dbReference type="GO" id="GO:0009279">
    <property type="term" value="C:cell outer membrane"/>
    <property type="evidence" value="ECO:0007669"/>
    <property type="project" value="UniProtKB-SubCell"/>
</dbReference>
<proteinExistence type="inferred from homology"/>
<dbReference type="GO" id="GO:0015344">
    <property type="term" value="F:siderophore uptake transmembrane transporter activity"/>
    <property type="evidence" value="ECO:0007669"/>
    <property type="project" value="TreeGrafter"/>
</dbReference>
<dbReference type="InterPro" id="IPR036942">
    <property type="entry name" value="Beta-barrel_TonB_sf"/>
</dbReference>
<feature type="chain" id="PRO_5019274614" evidence="8">
    <location>
        <begin position="22"/>
        <end position="643"/>
    </location>
</feature>